<evidence type="ECO:0000313" key="3">
    <source>
        <dbReference type="EMBL" id="MCW3805459.1"/>
    </source>
</evidence>
<dbReference type="SUPFAM" id="SSF54184">
    <property type="entry name" value="Penicillin-binding protein 2x (pbp-2x), c-terminal domain"/>
    <property type="match status" value="1"/>
</dbReference>
<dbReference type="CDD" id="cd06577">
    <property type="entry name" value="PASTA_pknB"/>
    <property type="match status" value="2"/>
</dbReference>
<evidence type="ECO:0000259" key="2">
    <source>
        <dbReference type="PROSITE" id="PS51178"/>
    </source>
</evidence>
<protein>
    <submittedName>
        <fullName evidence="3">PASTA domain-containing protein</fullName>
    </submittedName>
</protein>
<gene>
    <name evidence="3" type="ORF">OM074_07450</name>
</gene>
<evidence type="ECO:0000256" key="1">
    <source>
        <dbReference type="SAM" id="Phobius"/>
    </source>
</evidence>
<keyword evidence="1" id="KW-0472">Membrane</keyword>
<proteinExistence type="predicted"/>
<dbReference type="Proteomes" id="UP001207408">
    <property type="component" value="Unassembled WGS sequence"/>
</dbReference>
<dbReference type="SMART" id="SM00740">
    <property type="entry name" value="PASTA"/>
    <property type="match status" value="3"/>
</dbReference>
<feature type="transmembrane region" description="Helical" evidence="1">
    <location>
        <begin position="12"/>
        <end position="37"/>
    </location>
</feature>
<accession>A0AAE3MD32</accession>
<dbReference type="Gene3D" id="3.30.10.20">
    <property type="match status" value="3"/>
</dbReference>
<feature type="domain" description="PASTA" evidence="2">
    <location>
        <begin position="41"/>
        <end position="107"/>
    </location>
</feature>
<dbReference type="EMBL" id="JAPDPI010000011">
    <property type="protein sequence ID" value="MCW3805459.1"/>
    <property type="molecule type" value="Genomic_DNA"/>
</dbReference>
<sequence length="285" mass="31721">MSFLTFFTNKKIYIHIGLALGLLIVILITTFIALNIYTHHGENFATPDFSGLTEKQFIDIVQQKELRYKIIDSVHIADLTPGVVVEQTPKPGSFVKENRTIFFTINAYTAEQVPMPQLEEISLRNAQVTLESYGLRVGQLIYIPSEYTQLVLGQHYQGKPIEPGTLIAKGSTIDLLIGKGLSNEKTEIPDLKGLTLEQAISLCQANSLNIDVVLYGDSIATQEDSLRAFVWQQKPEANMGKKLRLGASLDIWLTIDSAKIMPDTLAIDSLSTDTLIPDKELEQLQ</sequence>
<keyword evidence="1" id="KW-1133">Transmembrane helix</keyword>
<reference evidence="3" key="1">
    <citation type="submission" date="2022-10" db="EMBL/GenBank/DDBJ databases">
        <authorList>
            <person name="Yu W.X."/>
        </authorList>
    </citation>
    <scope>NUCLEOTIDE SEQUENCE</scope>
    <source>
        <strain evidence="3">D04</strain>
    </source>
</reference>
<dbReference type="InterPro" id="IPR005543">
    <property type="entry name" value="PASTA_dom"/>
</dbReference>
<dbReference type="AlphaFoldDB" id="A0AAE3MD32"/>
<comment type="caution">
    <text evidence="3">The sequence shown here is derived from an EMBL/GenBank/DDBJ whole genome shotgun (WGS) entry which is preliminary data.</text>
</comment>
<keyword evidence="4" id="KW-1185">Reference proteome</keyword>
<name>A0AAE3MD32_9BACT</name>
<dbReference type="RefSeq" id="WP_301198830.1">
    <property type="nucleotide sequence ID" value="NZ_JAPDPI010000011.1"/>
</dbReference>
<evidence type="ECO:0000313" key="4">
    <source>
        <dbReference type="Proteomes" id="UP001207408"/>
    </source>
</evidence>
<organism evidence="3 4">
    <name type="scientific">Plebeiibacterium marinum</name>
    <dbReference type="NCBI Taxonomy" id="2992111"/>
    <lineage>
        <taxon>Bacteria</taxon>
        <taxon>Pseudomonadati</taxon>
        <taxon>Bacteroidota</taxon>
        <taxon>Bacteroidia</taxon>
        <taxon>Marinilabiliales</taxon>
        <taxon>Marinilabiliaceae</taxon>
        <taxon>Plebeiibacterium</taxon>
    </lineage>
</organism>
<keyword evidence="1" id="KW-0812">Transmembrane</keyword>
<dbReference type="PROSITE" id="PS51178">
    <property type="entry name" value="PASTA"/>
    <property type="match status" value="1"/>
</dbReference>
<dbReference type="Pfam" id="PF03793">
    <property type="entry name" value="PASTA"/>
    <property type="match status" value="1"/>
</dbReference>